<dbReference type="InterPro" id="IPR002477">
    <property type="entry name" value="Peptidoglycan-bd-like"/>
</dbReference>
<gene>
    <name evidence="4" type="primary">mltB_2</name>
    <name evidence="4" type="ORF">D791_03630</name>
</gene>
<feature type="domain" description="Peptidoglycan binding-like" evidence="2">
    <location>
        <begin position="344"/>
        <end position="397"/>
    </location>
</feature>
<dbReference type="Pfam" id="PF01471">
    <property type="entry name" value="PG_binding_1"/>
    <property type="match status" value="1"/>
</dbReference>
<evidence type="ECO:0000256" key="1">
    <source>
        <dbReference type="SAM" id="SignalP"/>
    </source>
</evidence>
<feature type="signal peptide" evidence="1">
    <location>
        <begin position="1"/>
        <end position="24"/>
    </location>
</feature>
<dbReference type="EC" id="4.2.2.-" evidence="4"/>
<dbReference type="InterPro" id="IPR011970">
    <property type="entry name" value="MltB_2"/>
</dbReference>
<keyword evidence="5" id="KW-1185">Reference proteome</keyword>
<dbReference type="InterPro" id="IPR036365">
    <property type="entry name" value="PGBD-like_sf"/>
</dbReference>
<dbReference type="RefSeq" id="WP_051514638.1">
    <property type="nucleotide sequence ID" value="NZ_AONB01000024.1"/>
</dbReference>
<dbReference type="STRING" id="1229521.D791_03630"/>
<reference evidence="5" key="1">
    <citation type="submission" date="2012-11" db="EMBL/GenBank/DDBJ databases">
        <authorList>
            <person name="Singh A."/>
            <person name="Pinnaka A.K."/>
            <person name="Vaidya B."/>
        </authorList>
    </citation>
    <scope>NUCLEOTIDE SEQUENCE [LARGE SCALE GENOMIC DNA]</scope>
    <source>
        <strain evidence="5">AK23</strain>
    </source>
</reference>
<evidence type="ECO:0000313" key="5">
    <source>
        <dbReference type="Proteomes" id="UP000019464"/>
    </source>
</evidence>
<dbReference type="Gene3D" id="1.10.101.10">
    <property type="entry name" value="PGBD-like superfamily/PGBD"/>
    <property type="match status" value="1"/>
</dbReference>
<protein>
    <submittedName>
        <fullName evidence="4">Membrane-bound lytic murein transglycosylase B</fullName>
        <ecNumber evidence="4">4.2.2.-</ecNumber>
    </submittedName>
</protein>
<dbReference type="SUPFAM" id="SSF47090">
    <property type="entry name" value="PGBD-like"/>
    <property type="match status" value="1"/>
</dbReference>
<dbReference type="EMBL" id="AONB01000024">
    <property type="protein sequence ID" value="EXJ09471.1"/>
    <property type="molecule type" value="Genomic_DNA"/>
</dbReference>
<evidence type="ECO:0000259" key="2">
    <source>
        <dbReference type="Pfam" id="PF01471"/>
    </source>
</evidence>
<proteinExistence type="predicted"/>
<dbReference type="PATRIC" id="fig|1229521.3.peg.3660"/>
<dbReference type="Pfam" id="PF13406">
    <property type="entry name" value="SLT_2"/>
    <property type="match status" value="1"/>
</dbReference>
<feature type="domain" description="Transglycosylase SLT" evidence="3">
    <location>
        <begin position="27"/>
        <end position="323"/>
    </location>
</feature>
<dbReference type="AlphaFoldDB" id="W9UXM2"/>
<dbReference type="InterPro" id="IPR036366">
    <property type="entry name" value="PGBDSf"/>
</dbReference>
<dbReference type="GO" id="GO:0008933">
    <property type="term" value="F:peptidoglycan lytic transglycosylase activity"/>
    <property type="evidence" value="ECO:0007669"/>
    <property type="project" value="TreeGrafter"/>
</dbReference>
<accession>W9UXM2</accession>
<dbReference type="InterPro" id="IPR031304">
    <property type="entry name" value="SLT_2"/>
</dbReference>
<dbReference type="SUPFAM" id="SSF53955">
    <property type="entry name" value="Lysozyme-like"/>
    <property type="match status" value="1"/>
</dbReference>
<sequence length="403" mass="44625">MSNLRYSLPSLLCAGWMSMSVAYADASFEACKSELRRSAISNQISAQTFDRYVGGVQPDMTVIDRLNFQPEFRTPIWDYMAGLVDEERVEKGQQMRAEHAHLLQEIEQKYGVEGHIVLAIWGVETNYGAISGRYSVVDALTTLSCIGRRQTFFRNELNSALRILQGGHVNPDDFKGSWAGAFGHTQFIPSTFERIAVDFIGDGKRDIVGSIPDALASTANYLKRSNWQANQPWGFEVKLPANLNTNDEGRRTKRPLSTWAQRGLTRVNGSPLTAQGLRADMQAGLIMPAGPEGPSFLVFRNFDALFSYNAAESYALAIGHLSDRILGGPGFSTPWPTDDPPISRSERRELQQLLLDRGHDIGAVDGLIGDRTRGAIQLEQRRLGLADDGRAGLKILTELRKGH</sequence>
<organism evidence="4 5">
    <name type="scientific">Nitrincola nitratireducens</name>
    <dbReference type="NCBI Taxonomy" id="1229521"/>
    <lineage>
        <taxon>Bacteria</taxon>
        <taxon>Pseudomonadati</taxon>
        <taxon>Pseudomonadota</taxon>
        <taxon>Gammaproteobacteria</taxon>
        <taxon>Oceanospirillales</taxon>
        <taxon>Oceanospirillaceae</taxon>
        <taxon>Nitrincola</taxon>
    </lineage>
</organism>
<dbReference type="GO" id="GO:0009253">
    <property type="term" value="P:peptidoglycan catabolic process"/>
    <property type="evidence" value="ECO:0007669"/>
    <property type="project" value="TreeGrafter"/>
</dbReference>
<dbReference type="Gene3D" id="1.10.530.10">
    <property type="match status" value="1"/>
</dbReference>
<dbReference type="InterPro" id="IPR043426">
    <property type="entry name" value="MltB-like"/>
</dbReference>
<dbReference type="OrthoDB" id="9772911at2"/>
<dbReference type="PANTHER" id="PTHR30163:SF10">
    <property type="entry name" value="TRANSGLYCOLASE-RELATED"/>
    <property type="match status" value="1"/>
</dbReference>
<comment type="caution">
    <text evidence="4">The sequence shown here is derived from an EMBL/GenBank/DDBJ whole genome shotgun (WGS) entry which is preliminary data.</text>
</comment>
<dbReference type="Proteomes" id="UP000019464">
    <property type="component" value="Unassembled WGS sequence"/>
</dbReference>
<reference evidence="4 5" key="2">
    <citation type="journal article" date="2015" name="Syst. Appl. Microbiol.">
        <title>Nitrincola nitratireducens sp. nov. isolated from a haloalkaline crater lake.</title>
        <authorList>
            <person name="Singh A."/>
            <person name="Vaidya B."/>
            <person name="Tanuku N.R."/>
            <person name="Pinnaka A.K."/>
        </authorList>
    </citation>
    <scope>NUCLEOTIDE SEQUENCE [LARGE SCALE GENOMIC DNA]</scope>
    <source>
        <strain evidence="4 5">AK23</strain>
    </source>
</reference>
<dbReference type="CDD" id="cd13399">
    <property type="entry name" value="Slt35-like"/>
    <property type="match status" value="1"/>
</dbReference>
<dbReference type="PANTHER" id="PTHR30163">
    <property type="entry name" value="MEMBRANE-BOUND LYTIC MUREIN TRANSGLYCOSYLASE B"/>
    <property type="match status" value="1"/>
</dbReference>
<keyword evidence="1" id="KW-0732">Signal</keyword>
<evidence type="ECO:0000259" key="3">
    <source>
        <dbReference type="Pfam" id="PF13406"/>
    </source>
</evidence>
<evidence type="ECO:0000313" key="4">
    <source>
        <dbReference type="EMBL" id="EXJ09471.1"/>
    </source>
</evidence>
<name>W9UXM2_9GAMM</name>
<feature type="chain" id="PRO_5004933712" evidence="1">
    <location>
        <begin position="25"/>
        <end position="403"/>
    </location>
</feature>
<dbReference type="InterPro" id="IPR023346">
    <property type="entry name" value="Lysozyme-like_dom_sf"/>
</dbReference>
<keyword evidence="4" id="KW-0456">Lyase</keyword>
<dbReference type="NCBIfam" id="TIGR02283">
    <property type="entry name" value="MltB_2"/>
    <property type="match status" value="1"/>
</dbReference>
<dbReference type="Gene3D" id="1.10.8.350">
    <property type="entry name" value="Bacterial muramidase"/>
    <property type="match status" value="1"/>
</dbReference>